<dbReference type="AlphaFoldDB" id="A0A1B0C2X4"/>
<accession>A0A1B0C2X4</accession>
<keyword evidence="3" id="KW-1185">Reference proteome</keyword>
<evidence type="ECO:0000256" key="1">
    <source>
        <dbReference type="SAM" id="Phobius"/>
    </source>
</evidence>
<proteinExistence type="predicted"/>
<protein>
    <submittedName>
        <fullName evidence="2">Uncharacterized protein</fullName>
    </submittedName>
</protein>
<name>A0A1B0C2X4_9MUSC</name>
<dbReference type="VEuPathDB" id="VectorBase:GPPI047677"/>
<sequence>MNSSTSKAENNAITDRIKYLTSSAKLQNIRTPEAVLGETMFGLEKKLLEANVTFLLIEGIPMQIVNGAIRSKQHLAPTKPAREPNLYIINTKLTDQIFPMHLYYSRTLRSFKVFNNFHLLLLKLPLPDWSVHNSVFTLFLTDFISFMMAISPISPHKLGDIIISVLDSIFVLSSVIAMLIAKSFFVSFVTALTQDLGALYSAICRSLPSSSDDKDELEENG</sequence>
<organism evidence="2 3">
    <name type="scientific">Glossina palpalis gambiensis</name>
    <dbReference type="NCBI Taxonomy" id="67801"/>
    <lineage>
        <taxon>Eukaryota</taxon>
        <taxon>Metazoa</taxon>
        <taxon>Ecdysozoa</taxon>
        <taxon>Arthropoda</taxon>
        <taxon>Hexapoda</taxon>
        <taxon>Insecta</taxon>
        <taxon>Pterygota</taxon>
        <taxon>Neoptera</taxon>
        <taxon>Endopterygota</taxon>
        <taxon>Diptera</taxon>
        <taxon>Brachycera</taxon>
        <taxon>Muscomorpha</taxon>
        <taxon>Hippoboscoidea</taxon>
        <taxon>Glossinidae</taxon>
        <taxon>Glossina</taxon>
    </lineage>
</organism>
<dbReference type="EnsemblMetazoa" id="GPPI047677-RA">
    <property type="protein sequence ID" value="GPPI047677-PA"/>
    <property type="gene ID" value="GPPI047677"/>
</dbReference>
<dbReference type="Proteomes" id="UP000092460">
    <property type="component" value="Unassembled WGS sequence"/>
</dbReference>
<feature type="transmembrane region" description="Helical" evidence="1">
    <location>
        <begin position="129"/>
        <end position="149"/>
    </location>
</feature>
<reference evidence="3" key="1">
    <citation type="submission" date="2015-01" db="EMBL/GenBank/DDBJ databases">
        <authorList>
            <person name="Aksoy S."/>
            <person name="Warren W."/>
            <person name="Wilson R.K."/>
        </authorList>
    </citation>
    <scope>NUCLEOTIDE SEQUENCE [LARGE SCALE GENOMIC DNA]</scope>
    <source>
        <strain evidence="3">IAEA</strain>
    </source>
</reference>
<feature type="transmembrane region" description="Helical" evidence="1">
    <location>
        <begin position="161"/>
        <end position="181"/>
    </location>
</feature>
<keyword evidence="1" id="KW-1133">Transmembrane helix</keyword>
<evidence type="ECO:0000313" key="2">
    <source>
        <dbReference type="EnsemblMetazoa" id="GPPI047677-PA"/>
    </source>
</evidence>
<dbReference type="EMBL" id="JXJN01024726">
    <property type="status" value="NOT_ANNOTATED_CDS"/>
    <property type="molecule type" value="Genomic_DNA"/>
</dbReference>
<keyword evidence="1" id="KW-0812">Transmembrane</keyword>
<evidence type="ECO:0000313" key="3">
    <source>
        <dbReference type="Proteomes" id="UP000092460"/>
    </source>
</evidence>
<keyword evidence="1" id="KW-0472">Membrane</keyword>
<reference evidence="2" key="2">
    <citation type="submission" date="2020-05" db="UniProtKB">
        <authorList>
            <consortium name="EnsemblMetazoa"/>
        </authorList>
    </citation>
    <scope>IDENTIFICATION</scope>
    <source>
        <strain evidence="2">IAEA</strain>
    </source>
</reference>